<dbReference type="PRINTS" id="PR00987">
    <property type="entry name" value="TRNASYNTHGLU"/>
</dbReference>
<organism evidence="18 19">
    <name type="scientific">[Candida] anglica</name>
    <dbReference type="NCBI Taxonomy" id="148631"/>
    <lineage>
        <taxon>Eukaryota</taxon>
        <taxon>Fungi</taxon>
        <taxon>Dikarya</taxon>
        <taxon>Ascomycota</taxon>
        <taxon>Saccharomycotina</taxon>
        <taxon>Pichiomycetes</taxon>
        <taxon>Debaryomycetaceae</taxon>
        <taxon>Kurtzmaniella</taxon>
    </lineage>
</organism>
<dbReference type="InterPro" id="IPR020061">
    <property type="entry name" value="Glu_tRNA_lig_a-bdl"/>
</dbReference>
<evidence type="ECO:0000259" key="17">
    <source>
        <dbReference type="Pfam" id="PF20974"/>
    </source>
</evidence>
<dbReference type="Proteomes" id="UP001497600">
    <property type="component" value="Chromosome D"/>
</dbReference>
<evidence type="ECO:0000259" key="16">
    <source>
        <dbReference type="Pfam" id="PF18466"/>
    </source>
</evidence>
<evidence type="ECO:0000256" key="13">
    <source>
        <dbReference type="SAM" id="SignalP"/>
    </source>
</evidence>
<comment type="similarity">
    <text evidence="2">Belongs to the class-I aminoacyl-tRNA synthetase family. Glutamate--tRNA ligase type 2 subfamily.</text>
</comment>
<dbReference type="Gene3D" id="3.40.50.620">
    <property type="entry name" value="HUPs"/>
    <property type="match status" value="1"/>
</dbReference>
<feature type="domain" description="Glutamate--tRNA ligase N-terminal" evidence="16">
    <location>
        <begin position="23"/>
        <end position="74"/>
    </location>
</feature>
<dbReference type="SUPFAM" id="SSF50715">
    <property type="entry name" value="Ribosomal protein L25-like"/>
    <property type="match status" value="1"/>
</dbReference>
<dbReference type="InterPro" id="IPR004526">
    <property type="entry name" value="Glu-tRNA-synth_arc/euk"/>
</dbReference>
<evidence type="ECO:0000256" key="1">
    <source>
        <dbReference type="ARBA" id="ARBA00004496"/>
    </source>
</evidence>
<dbReference type="Gene3D" id="1.10.1160.10">
    <property type="entry name" value="Glutamyl-trna Synthetase, Domain 2"/>
    <property type="match status" value="1"/>
</dbReference>
<dbReference type="Pfam" id="PF18466">
    <property type="entry name" value="GluRS_N"/>
    <property type="match status" value="1"/>
</dbReference>
<keyword evidence="9 12" id="KW-0030">Aminoacyl-tRNA synthetase</keyword>
<dbReference type="Gene3D" id="3.40.30.70">
    <property type="match status" value="1"/>
</dbReference>
<dbReference type="InterPro" id="IPR050132">
    <property type="entry name" value="Gln/Glu-tRNA_Ligase"/>
</dbReference>
<dbReference type="PANTHER" id="PTHR43097">
    <property type="entry name" value="GLUTAMINE-TRNA LIGASE"/>
    <property type="match status" value="1"/>
</dbReference>
<dbReference type="InterPro" id="IPR011035">
    <property type="entry name" value="Ribosomal_bL25/Gln-tRNA_synth"/>
</dbReference>
<feature type="chain" id="PRO_5045980805" description="glutamate--tRNA ligase" evidence="13">
    <location>
        <begin position="18"/>
        <end position="722"/>
    </location>
</feature>
<evidence type="ECO:0000256" key="10">
    <source>
        <dbReference type="ARBA" id="ARBA00030865"/>
    </source>
</evidence>
<gene>
    <name evidence="18" type="primary">GUS1</name>
    <name evidence="18" type="ORF">CAAN4_D03840</name>
</gene>
<name>A0ABP0EAE9_9ASCO</name>
<feature type="signal peptide" evidence="13">
    <location>
        <begin position="1"/>
        <end position="17"/>
    </location>
</feature>
<keyword evidence="4" id="KW-0963">Cytoplasm</keyword>
<dbReference type="InterPro" id="IPR001412">
    <property type="entry name" value="aa-tRNA-synth_I_CS"/>
</dbReference>
<sequence>MAFTLSLAAKAPFVAYAALIAVAFVNNSSEDISIVVELVDDKVVKGASVHLATPEGTELTTQLDILNYLASKFPAVFAQTGDKAEELSKFALDKLSIKNFKELSTDLEILDAHLNFRSFAIGHRLSVADVAIWGVLRANALMGSVIKNNVYQNVSRWYNFVGADVRFEHEIEHFSKNLAELRKSAKAASNGGKKESHKANFEIDLPGAEMGKVVTRFPPEPSGYLHIGHAKAAVLNEYFAHQFKGKLIIRFDDTNPSKEKEEFQDSIIEDLALLGIKGDKITYSSDYFQTMYDLAVQLIKDGKAYCDDTPLEKMREERMVGDKSARRDRTVEENLKVFTEDMKNGTEEGLKNCLRAKIDYTALNKTLRDPVIFRTNLTPHHRTGTTWKMYPTYDFCVPIVDSIEGVTHALRTIEYRDRNAQYDWMLEALNLRKVHIWDFARVNFVRTLLSKRKLQWFVDKNYVGNWDDPRFPTVRGVRRRGMTVEGLRNFIIAQGPSKNIINLDWSVIWAMNKKVIDPIAPRHTAIEAQDAVPVTLVDGPETSTEEKPKHKKNPDVGLKKVIYSKNVLLDQADAKDLVDGEEVTFMDWGNVIVTKVTKEGDIVKAVEAKLHLEGDFRKTSKKLTWLADTSDKVPVELVDFDHLITKDKLDDGDNFEDFLTKDTEFHTKAFADLNVKSMKEGDVIQFERKGYYRLDKPYEEGKEAIFFTIPDGKTVTKYGAKK</sequence>
<dbReference type="InterPro" id="IPR049437">
    <property type="entry name" value="tRNA-synt_1c_C2"/>
</dbReference>
<dbReference type="PANTHER" id="PTHR43097:SF5">
    <property type="entry name" value="GLUTAMATE--TRNA LIGASE"/>
    <property type="match status" value="1"/>
</dbReference>
<evidence type="ECO:0000256" key="4">
    <source>
        <dbReference type="ARBA" id="ARBA00022490"/>
    </source>
</evidence>
<dbReference type="Gene3D" id="2.40.240.10">
    <property type="entry name" value="Ribosomal Protein L25, Chain P"/>
    <property type="match status" value="1"/>
</dbReference>
<protein>
    <recommendedName>
        <fullName evidence="3">glutamate--tRNA ligase</fullName>
        <ecNumber evidence="3">6.1.1.17</ecNumber>
    </recommendedName>
    <alternativeName>
        <fullName evidence="10">Glutamyl-tRNA synthetase</fullName>
    </alternativeName>
</protein>
<evidence type="ECO:0000259" key="15">
    <source>
        <dbReference type="Pfam" id="PF03950"/>
    </source>
</evidence>
<evidence type="ECO:0000256" key="3">
    <source>
        <dbReference type="ARBA" id="ARBA00012835"/>
    </source>
</evidence>
<accession>A0ABP0EAE9</accession>
<dbReference type="Pfam" id="PF03950">
    <property type="entry name" value="tRNA-synt_1c_C"/>
    <property type="match status" value="1"/>
</dbReference>
<evidence type="ECO:0000313" key="19">
    <source>
        <dbReference type="Proteomes" id="UP001497600"/>
    </source>
</evidence>
<dbReference type="SUPFAM" id="SSF52374">
    <property type="entry name" value="Nucleotidylyl transferase"/>
    <property type="match status" value="1"/>
</dbReference>
<reference evidence="18 19" key="1">
    <citation type="submission" date="2024-01" db="EMBL/GenBank/DDBJ databases">
        <authorList>
            <consortium name="Genoscope - CEA"/>
            <person name="William W."/>
        </authorList>
    </citation>
    <scope>NUCLEOTIDE SEQUENCE [LARGE SCALE GENOMIC DNA]</scope>
    <source>
        <strain evidence="18 19">29B2s-10</strain>
    </source>
</reference>
<dbReference type="InterPro" id="IPR020056">
    <property type="entry name" value="Rbsml_bL25/Gln-tRNA_synth_N"/>
</dbReference>
<dbReference type="InterPro" id="IPR014729">
    <property type="entry name" value="Rossmann-like_a/b/a_fold"/>
</dbReference>
<evidence type="ECO:0000313" key="18">
    <source>
        <dbReference type="EMBL" id="CAK7903287.1"/>
    </source>
</evidence>
<evidence type="ECO:0000256" key="12">
    <source>
        <dbReference type="RuleBase" id="RU363037"/>
    </source>
</evidence>
<dbReference type="NCBIfam" id="TIGR00463">
    <property type="entry name" value="gltX_arch"/>
    <property type="match status" value="1"/>
</dbReference>
<evidence type="ECO:0000256" key="8">
    <source>
        <dbReference type="ARBA" id="ARBA00022917"/>
    </source>
</evidence>
<dbReference type="InterPro" id="IPR036282">
    <property type="entry name" value="Glutathione-S-Trfase_C_sf"/>
</dbReference>
<keyword evidence="7 12" id="KW-0067">ATP-binding</keyword>
<comment type="catalytic activity">
    <reaction evidence="11">
        <text>tRNA(Glu) + L-glutamate + ATP = L-glutamyl-tRNA(Glu) + AMP + diphosphate</text>
        <dbReference type="Rhea" id="RHEA:23540"/>
        <dbReference type="Rhea" id="RHEA-COMP:9663"/>
        <dbReference type="Rhea" id="RHEA-COMP:9680"/>
        <dbReference type="ChEBI" id="CHEBI:29985"/>
        <dbReference type="ChEBI" id="CHEBI:30616"/>
        <dbReference type="ChEBI" id="CHEBI:33019"/>
        <dbReference type="ChEBI" id="CHEBI:78442"/>
        <dbReference type="ChEBI" id="CHEBI:78520"/>
        <dbReference type="ChEBI" id="CHEBI:456215"/>
        <dbReference type="EC" id="6.1.1.17"/>
    </reaction>
</comment>
<evidence type="ECO:0000256" key="9">
    <source>
        <dbReference type="ARBA" id="ARBA00023146"/>
    </source>
</evidence>
<keyword evidence="19" id="KW-1185">Reference proteome</keyword>
<dbReference type="GO" id="GO:0016874">
    <property type="term" value="F:ligase activity"/>
    <property type="evidence" value="ECO:0007669"/>
    <property type="project" value="UniProtKB-KW"/>
</dbReference>
<feature type="domain" description="Glutamyl/glutaminyl-tRNA synthetase class Ib catalytic" evidence="14">
    <location>
        <begin position="212"/>
        <end position="517"/>
    </location>
</feature>
<dbReference type="Pfam" id="PF00749">
    <property type="entry name" value="tRNA-synt_1c"/>
    <property type="match status" value="1"/>
</dbReference>
<feature type="domain" description="Glutamyl/glutaminyl-tRNA synthetase class Ib anti-codon binding" evidence="15">
    <location>
        <begin position="520"/>
        <end position="610"/>
    </location>
</feature>
<comment type="subcellular location">
    <subcellularLocation>
        <location evidence="1">Cytoplasm</location>
    </subcellularLocation>
</comment>
<evidence type="ECO:0000256" key="2">
    <source>
        <dbReference type="ARBA" id="ARBA00008927"/>
    </source>
</evidence>
<evidence type="ECO:0000256" key="11">
    <source>
        <dbReference type="ARBA" id="ARBA00048351"/>
    </source>
</evidence>
<dbReference type="Gene3D" id="1.20.1050.10">
    <property type="match status" value="1"/>
</dbReference>
<evidence type="ECO:0000256" key="5">
    <source>
        <dbReference type="ARBA" id="ARBA00022598"/>
    </source>
</evidence>
<dbReference type="InterPro" id="IPR041103">
    <property type="entry name" value="GluRS_N"/>
</dbReference>
<dbReference type="Pfam" id="PF20974">
    <property type="entry name" value="tRNA-synt_1c_C2"/>
    <property type="match status" value="1"/>
</dbReference>
<dbReference type="InterPro" id="IPR020058">
    <property type="entry name" value="Glu/Gln-tRNA-synth_Ib_cat-dom"/>
</dbReference>
<keyword evidence="8 12" id="KW-0648">Protein biosynthesis</keyword>
<dbReference type="Gene3D" id="3.90.800.10">
    <property type="entry name" value="Glutamyl-tRNA Synthetase, Domain 3"/>
    <property type="match status" value="1"/>
</dbReference>
<keyword evidence="13" id="KW-0732">Signal</keyword>
<evidence type="ECO:0000256" key="6">
    <source>
        <dbReference type="ARBA" id="ARBA00022741"/>
    </source>
</evidence>
<evidence type="ECO:0000259" key="14">
    <source>
        <dbReference type="Pfam" id="PF00749"/>
    </source>
</evidence>
<dbReference type="EMBL" id="OZ004256">
    <property type="protein sequence ID" value="CAK7903287.1"/>
    <property type="molecule type" value="Genomic_DNA"/>
</dbReference>
<feature type="domain" description="tRNA synthetases class I (E and Q) anti-codon binding" evidence="17">
    <location>
        <begin position="623"/>
        <end position="695"/>
    </location>
</feature>
<dbReference type="SUPFAM" id="SSF47616">
    <property type="entry name" value="GST C-terminal domain-like"/>
    <property type="match status" value="1"/>
</dbReference>
<dbReference type="InterPro" id="IPR000924">
    <property type="entry name" value="Glu/Gln-tRNA-synth"/>
</dbReference>
<keyword evidence="6 12" id="KW-0547">Nucleotide-binding</keyword>
<evidence type="ECO:0000256" key="7">
    <source>
        <dbReference type="ARBA" id="ARBA00022840"/>
    </source>
</evidence>
<keyword evidence="5 12" id="KW-0436">Ligase</keyword>
<dbReference type="PROSITE" id="PS00178">
    <property type="entry name" value="AA_TRNA_LIGASE_I"/>
    <property type="match status" value="1"/>
</dbReference>
<dbReference type="HAMAP" id="MF_02076">
    <property type="entry name" value="Glu_tRNA_synth_type2"/>
    <property type="match status" value="1"/>
</dbReference>
<proteinExistence type="inferred from homology"/>
<dbReference type="EC" id="6.1.1.17" evidence="3"/>
<dbReference type="InterPro" id="IPR020059">
    <property type="entry name" value="Glu/Gln-tRNA-synth_Ib_codon-bd"/>
</dbReference>